<dbReference type="RefSeq" id="WP_077997691.1">
    <property type="nucleotide sequence ID" value="NZ_CP019657.1"/>
</dbReference>
<evidence type="ECO:0000313" key="1">
    <source>
        <dbReference type="EMBL" id="AVF28952.1"/>
    </source>
</evidence>
<protein>
    <submittedName>
        <fullName evidence="1">Uncharacterized protein</fullName>
    </submittedName>
</protein>
<geneLocation type="plasmid" evidence="1">
    <name>unnamed2</name>
</geneLocation>
<accession>A0A2L1U7Q7</accession>
<gene>
    <name evidence="1" type="ORF">ERICIII_04951</name>
</gene>
<organism evidence="1">
    <name type="scientific">Paenibacillus larvae subsp. larvae</name>
    <dbReference type="NCBI Taxonomy" id="147375"/>
    <lineage>
        <taxon>Bacteria</taxon>
        <taxon>Bacillati</taxon>
        <taxon>Bacillota</taxon>
        <taxon>Bacilli</taxon>
        <taxon>Bacillales</taxon>
        <taxon>Paenibacillaceae</taxon>
        <taxon>Paenibacillus</taxon>
    </lineage>
</organism>
<sequence>MKQKVRINGKYKYVYFDIYEEFKISRLLFTRVMSIRVKETGQYLPIPYEKERIDFIKSIFEKDRKKFFFLPKKWIGEVKYYLIDTRKREDLNWLYPGNKKNKWEPKVKKQKNKKSKNVNFLKERTQEIPEIKKLHKRDKEERSRRREKDLNDPIYLKLLEKSLTEKTLLGGPKKTKKKKIAKNKDDKYVDAMYYRLPGSFGTGKRR</sequence>
<dbReference type="Proteomes" id="UP000239833">
    <property type="component" value="Plasmid unnamed2"/>
</dbReference>
<dbReference type="GeneID" id="64221107"/>
<dbReference type="AlphaFoldDB" id="A0A2L1U7Q7"/>
<reference evidence="1" key="1">
    <citation type="journal article" date="2020" name="Int. J. Med. Microbiol.">
        <title>Discovery of Paenibacillus larvae ERIC V: Phenotypic and genomic comparison to genotypes ERIC I-IV reveal different inventories of virulence factors which correlate with epidemiological prevalences of American Foulbrood.</title>
        <authorList>
            <person name="Beims H."/>
            <person name="Bunk B."/>
            <person name="Erler S."/>
            <person name="Mohr K.I."/>
            <person name="Sproer C."/>
            <person name="Pradella S."/>
            <person name="Gunther G."/>
            <person name="Rohde M."/>
            <person name="von der Ohe W."/>
            <person name="Steinert M."/>
        </authorList>
    </citation>
    <scope>NUCLEOTIDE SEQUENCE</scope>
    <source>
        <strain evidence="1">Eric_III</strain>
        <plasmid evidence="1">unnamed2</plasmid>
    </source>
</reference>
<dbReference type="EMBL" id="CP019657">
    <property type="protein sequence ID" value="AVF28952.1"/>
    <property type="molecule type" value="Genomic_DNA"/>
</dbReference>
<name>A0A2L1U7Q7_9BACL</name>
<proteinExistence type="predicted"/>
<keyword evidence="1" id="KW-0614">Plasmid</keyword>